<dbReference type="InterPro" id="IPR009305">
    <property type="entry name" value="Mpo1-like"/>
</dbReference>
<keyword evidence="1" id="KW-0472">Membrane</keyword>
<gene>
    <name evidence="2" type="ORF">B1H18_33130</name>
</gene>
<dbReference type="PANTHER" id="PTHR34205:SF2">
    <property type="entry name" value="DUF962 DOMAIN-CONTAINING PROTEIN"/>
    <property type="match status" value="1"/>
</dbReference>
<dbReference type="EMBL" id="MVFC01000052">
    <property type="protein sequence ID" value="OON71613.1"/>
    <property type="molecule type" value="Genomic_DNA"/>
</dbReference>
<dbReference type="STRING" id="83656.B1H18_33130"/>
<evidence type="ECO:0000256" key="1">
    <source>
        <dbReference type="SAM" id="Phobius"/>
    </source>
</evidence>
<dbReference type="Proteomes" id="UP000190539">
    <property type="component" value="Unassembled WGS sequence"/>
</dbReference>
<keyword evidence="1" id="KW-0812">Transmembrane</keyword>
<feature type="transmembrane region" description="Helical" evidence="1">
    <location>
        <begin position="26"/>
        <end position="44"/>
    </location>
</feature>
<evidence type="ECO:0000313" key="2">
    <source>
        <dbReference type="EMBL" id="OON71613.1"/>
    </source>
</evidence>
<reference evidence="2 3" key="1">
    <citation type="submission" date="2017-02" db="EMBL/GenBank/DDBJ databases">
        <title>Draft Genome Sequence of Streptomyces tsukubaensis F601, a Producer of the immunosuppressant tacrolimus FK506.</title>
        <authorList>
            <person name="Zong G."/>
            <person name="Zhong C."/>
            <person name="Fu J."/>
            <person name="Qin R."/>
            <person name="Cao G."/>
        </authorList>
    </citation>
    <scope>NUCLEOTIDE SEQUENCE [LARGE SCALE GENOMIC DNA]</scope>
    <source>
        <strain evidence="2 3">F601</strain>
    </source>
</reference>
<dbReference type="AlphaFoldDB" id="A0A1V4A052"/>
<organism evidence="2 3">
    <name type="scientific">Streptomyces tsukubensis</name>
    <dbReference type="NCBI Taxonomy" id="83656"/>
    <lineage>
        <taxon>Bacteria</taxon>
        <taxon>Bacillati</taxon>
        <taxon>Actinomycetota</taxon>
        <taxon>Actinomycetes</taxon>
        <taxon>Kitasatosporales</taxon>
        <taxon>Streptomycetaceae</taxon>
        <taxon>Streptomyces</taxon>
    </lineage>
</organism>
<comment type="caution">
    <text evidence="2">The sequence shown here is derived from an EMBL/GenBank/DDBJ whole genome shotgun (WGS) entry which is preliminary data.</text>
</comment>
<name>A0A1V4A052_9ACTN</name>
<proteinExistence type="predicted"/>
<accession>A0A1V4A052</accession>
<dbReference type="PANTHER" id="PTHR34205">
    <property type="entry name" value="TRANSMEMBRANE PROTEIN"/>
    <property type="match status" value="1"/>
</dbReference>
<sequence length="114" mass="12704">MERTFKSYEEFWPYYVAMHSRAATRWVHLAGTLTGLAVSAYGLARGRGRYAAALPLIGYGTAWPAHFLIEGNNPATFGHPAWSLRGDARMIRMMLAGRDNELARTAATWLAENT</sequence>
<dbReference type="Pfam" id="PF06127">
    <property type="entry name" value="Mpo1-like"/>
    <property type="match status" value="1"/>
</dbReference>
<dbReference type="OrthoDB" id="7356072at2"/>
<evidence type="ECO:0000313" key="3">
    <source>
        <dbReference type="Proteomes" id="UP000190539"/>
    </source>
</evidence>
<evidence type="ECO:0008006" key="4">
    <source>
        <dbReference type="Google" id="ProtNLM"/>
    </source>
</evidence>
<protein>
    <recommendedName>
        <fullName evidence="4">DUF962 domain-containing protein</fullName>
    </recommendedName>
</protein>
<keyword evidence="3" id="KW-1185">Reference proteome</keyword>
<dbReference type="RefSeq" id="WP_077974181.1">
    <property type="nucleotide sequence ID" value="NZ_CP045178.1"/>
</dbReference>
<keyword evidence="1" id="KW-1133">Transmembrane helix</keyword>